<feature type="compositionally biased region" description="Basic and acidic residues" evidence="1">
    <location>
        <begin position="81"/>
        <end position="93"/>
    </location>
</feature>
<protein>
    <submittedName>
        <fullName evidence="3">Uncharacterized protein</fullName>
    </submittedName>
</protein>
<evidence type="ECO:0000313" key="3">
    <source>
        <dbReference type="EMBL" id="RIL40976.1"/>
    </source>
</evidence>
<feature type="transmembrane region" description="Helical" evidence="2">
    <location>
        <begin position="6"/>
        <end position="21"/>
    </location>
</feature>
<reference evidence="3 4" key="1">
    <citation type="journal article" date="2016" name="Front. Microbiol.">
        <title>Comprehensive Phylogenetic Analysis of Bovine Non-aureus Staphylococci Species Based on Whole-Genome Sequencing.</title>
        <authorList>
            <person name="Naushad S."/>
            <person name="Barkema H.W."/>
            <person name="Luby C."/>
            <person name="Condas L.A."/>
            <person name="Nobrega D.B."/>
            <person name="Carson D.A."/>
            <person name="De Buck J."/>
        </authorList>
    </citation>
    <scope>NUCLEOTIDE SEQUENCE [LARGE SCALE GENOMIC DNA]</scope>
    <source>
        <strain evidence="3 4">SNUC 1388</strain>
    </source>
</reference>
<proteinExistence type="predicted"/>
<feature type="region of interest" description="Disordered" evidence="1">
    <location>
        <begin position="74"/>
        <end position="93"/>
    </location>
</feature>
<name>A0A418HK76_STAGA</name>
<evidence type="ECO:0000313" key="4">
    <source>
        <dbReference type="Proteomes" id="UP000283576"/>
    </source>
</evidence>
<dbReference type="RefSeq" id="WP_119624651.1">
    <property type="nucleotide sequence ID" value="NZ_JAIBNU010000004.1"/>
</dbReference>
<feature type="transmembrane region" description="Helical" evidence="2">
    <location>
        <begin position="28"/>
        <end position="46"/>
    </location>
</feature>
<dbReference type="EMBL" id="QXRZ01000020">
    <property type="protein sequence ID" value="RIL40976.1"/>
    <property type="molecule type" value="Genomic_DNA"/>
</dbReference>
<accession>A0A418HK76</accession>
<evidence type="ECO:0000256" key="2">
    <source>
        <dbReference type="SAM" id="Phobius"/>
    </source>
</evidence>
<evidence type="ECO:0000256" key="1">
    <source>
        <dbReference type="SAM" id="MobiDB-lite"/>
    </source>
</evidence>
<gene>
    <name evidence="3" type="ORF">BUZ01_13835</name>
</gene>
<keyword evidence="2" id="KW-1133">Transmembrane helix</keyword>
<sequence>MPDITSFIVIFLLCGLQYIISRLKFGILGAVVPIIYIISMFYTYSMGKINNITVFIVLLLAGIAFLSAEWIHGRQDRKKKHADELDKMKKQEL</sequence>
<feature type="transmembrane region" description="Helical" evidence="2">
    <location>
        <begin position="52"/>
        <end position="71"/>
    </location>
</feature>
<keyword evidence="2" id="KW-0472">Membrane</keyword>
<dbReference type="AlphaFoldDB" id="A0A418HK76"/>
<organism evidence="3 4">
    <name type="scientific">Staphylococcus gallinarum</name>
    <dbReference type="NCBI Taxonomy" id="1293"/>
    <lineage>
        <taxon>Bacteria</taxon>
        <taxon>Bacillati</taxon>
        <taxon>Bacillota</taxon>
        <taxon>Bacilli</taxon>
        <taxon>Bacillales</taxon>
        <taxon>Staphylococcaceae</taxon>
        <taxon>Staphylococcus</taxon>
    </lineage>
</organism>
<keyword evidence="2" id="KW-0812">Transmembrane</keyword>
<comment type="caution">
    <text evidence="3">The sequence shown here is derived from an EMBL/GenBank/DDBJ whole genome shotgun (WGS) entry which is preliminary data.</text>
</comment>
<dbReference type="Proteomes" id="UP000283576">
    <property type="component" value="Unassembled WGS sequence"/>
</dbReference>